<keyword evidence="3" id="KW-1185">Reference proteome</keyword>
<name>A0A2P5C308_TREOI</name>
<accession>A0A2P5C308</accession>
<dbReference type="InParanoid" id="A0A2P5C308"/>
<gene>
    <name evidence="2" type="ORF">TorRG33x02_299400</name>
</gene>
<feature type="compositionally biased region" description="Basic residues" evidence="1">
    <location>
        <begin position="13"/>
        <end position="26"/>
    </location>
</feature>
<sequence>MQDRSAGPDTKRRSPGNRRRIYIAVG</sequence>
<proteinExistence type="predicted"/>
<evidence type="ECO:0000313" key="2">
    <source>
        <dbReference type="EMBL" id="PON55427.1"/>
    </source>
</evidence>
<dbReference type="Proteomes" id="UP000237000">
    <property type="component" value="Unassembled WGS sequence"/>
</dbReference>
<feature type="region of interest" description="Disordered" evidence="1">
    <location>
        <begin position="1"/>
        <end position="26"/>
    </location>
</feature>
<organism evidence="2 3">
    <name type="scientific">Trema orientale</name>
    <name type="common">Charcoal tree</name>
    <name type="synonym">Celtis orientalis</name>
    <dbReference type="NCBI Taxonomy" id="63057"/>
    <lineage>
        <taxon>Eukaryota</taxon>
        <taxon>Viridiplantae</taxon>
        <taxon>Streptophyta</taxon>
        <taxon>Embryophyta</taxon>
        <taxon>Tracheophyta</taxon>
        <taxon>Spermatophyta</taxon>
        <taxon>Magnoliopsida</taxon>
        <taxon>eudicotyledons</taxon>
        <taxon>Gunneridae</taxon>
        <taxon>Pentapetalae</taxon>
        <taxon>rosids</taxon>
        <taxon>fabids</taxon>
        <taxon>Rosales</taxon>
        <taxon>Cannabaceae</taxon>
        <taxon>Trema</taxon>
    </lineage>
</organism>
<protein>
    <submittedName>
        <fullName evidence="2">Uncharacterized protein</fullName>
    </submittedName>
</protein>
<reference evidence="3" key="1">
    <citation type="submission" date="2016-06" db="EMBL/GenBank/DDBJ databases">
        <title>Parallel loss of symbiosis genes in relatives of nitrogen-fixing non-legume Parasponia.</title>
        <authorList>
            <person name="Van Velzen R."/>
            <person name="Holmer R."/>
            <person name="Bu F."/>
            <person name="Rutten L."/>
            <person name="Van Zeijl A."/>
            <person name="Liu W."/>
            <person name="Santuari L."/>
            <person name="Cao Q."/>
            <person name="Sharma T."/>
            <person name="Shen D."/>
            <person name="Roswanjaya Y."/>
            <person name="Wardhani T."/>
            <person name="Kalhor M.S."/>
            <person name="Jansen J."/>
            <person name="Van den Hoogen J."/>
            <person name="Gungor B."/>
            <person name="Hartog M."/>
            <person name="Hontelez J."/>
            <person name="Verver J."/>
            <person name="Yang W.-C."/>
            <person name="Schijlen E."/>
            <person name="Repin R."/>
            <person name="Schilthuizen M."/>
            <person name="Schranz E."/>
            <person name="Heidstra R."/>
            <person name="Miyata K."/>
            <person name="Fedorova E."/>
            <person name="Kohlen W."/>
            <person name="Bisseling T."/>
            <person name="Smit S."/>
            <person name="Geurts R."/>
        </authorList>
    </citation>
    <scope>NUCLEOTIDE SEQUENCE [LARGE SCALE GENOMIC DNA]</scope>
    <source>
        <strain evidence="3">cv. RG33-2</strain>
    </source>
</reference>
<dbReference type="AlphaFoldDB" id="A0A2P5C308"/>
<dbReference type="EMBL" id="JXTC01000421">
    <property type="protein sequence ID" value="PON55427.1"/>
    <property type="molecule type" value="Genomic_DNA"/>
</dbReference>
<evidence type="ECO:0000256" key="1">
    <source>
        <dbReference type="SAM" id="MobiDB-lite"/>
    </source>
</evidence>
<evidence type="ECO:0000313" key="3">
    <source>
        <dbReference type="Proteomes" id="UP000237000"/>
    </source>
</evidence>
<comment type="caution">
    <text evidence="2">The sequence shown here is derived from an EMBL/GenBank/DDBJ whole genome shotgun (WGS) entry which is preliminary data.</text>
</comment>